<dbReference type="AlphaFoldDB" id="A0AAV9GEI3"/>
<evidence type="ECO:0000313" key="2">
    <source>
        <dbReference type="EMBL" id="KAK4445627.1"/>
    </source>
</evidence>
<comment type="caution">
    <text evidence="2">The sequence shown here is derived from an EMBL/GenBank/DDBJ whole genome shotgun (WGS) entry which is preliminary data.</text>
</comment>
<dbReference type="EMBL" id="MU865963">
    <property type="protein sequence ID" value="KAK4445627.1"/>
    <property type="molecule type" value="Genomic_DNA"/>
</dbReference>
<reference evidence="2" key="1">
    <citation type="journal article" date="2023" name="Mol. Phylogenet. Evol.">
        <title>Genome-scale phylogeny and comparative genomics of the fungal order Sordariales.</title>
        <authorList>
            <person name="Hensen N."/>
            <person name="Bonometti L."/>
            <person name="Westerberg I."/>
            <person name="Brannstrom I.O."/>
            <person name="Guillou S."/>
            <person name="Cros-Aarteil S."/>
            <person name="Calhoun S."/>
            <person name="Haridas S."/>
            <person name="Kuo A."/>
            <person name="Mondo S."/>
            <person name="Pangilinan J."/>
            <person name="Riley R."/>
            <person name="LaButti K."/>
            <person name="Andreopoulos B."/>
            <person name="Lipzen A."/>
            <person name="Chen C."/>
            <person name="Yan M."/>
            <person name="Daum C."/>
            <person name="Ng V."/>
            <person name="Clum A."/>
            <person name="Steindorff A."/>
            <person name="Ohm R.A."/>
            <person name="Martin F."/>
            <person name="Silar P."/>
            <person name="Natvig D.O."/>
            <person name="Lalanne C."/>
            <person name="Gautier V."/>
            <person name="Ament-Velasquez S.L."/>
            <person name="Kruys A."/>
            <person name="Hutchinson M.I."/>
            <person name="Powell A.J."/>
            <person name="Barry K."/>
            <person name="Miller A.N."/>
            <person name="Grigoriev I.V."/>
            <person name="Debuchy R."/>
            <person name="Gladieux P."/>
            <person name="Hiltunen Thoren M."/>
            <person name="Johannesson H."/>
        </authorList>
    </citation>
    <scope>NUCLEOTIDE SEQUENCE</scope>
    <source>
        <strain evidence="2">PSN243</strain>
    </source>
</reference>
<accession>A0AAV9GEI3</accession>
<gene>
    <name evidence="2" type="ORF">QBC34DRAFT_332668</name>
</gene>
<dbReference type="Proteomes" id="UP001321760">
    <property type="component" value="Unassembled WGS sequence"/>
</dbReference>
<protein>
    <submittedName>
        <fullName evidence="2">Uncharacterized protein</fullName>
    </submittedName>
</protein>
<proteinExistence type="predicted"/>
<name>A0AAV9GEI3_9PEZI</name>
<keyword evidence="1" id="KW-0812">Transmembrane</keyword>
<evidence type="ECO:0000313" key="3">
    <source>
        <dbReference type="Proteomes" id="UP001321760"/>
    </source>
</evidence>
<sequence>MPGQARSTIITASPNMTTASLDEPMFSDGPISTAVKGMLVGRMWPSSAAQPVQDIVELETYFTYFQHETQSAWIQYHSIHTFEDFILIIDTIRGNPTSNLADLRIAIANVKPSLASDQTKLSASIELVIRLWLLINVTIRSTPSRNPTEGSLPWLDTQSLTEVLERHMTVPAASSVSTTETFSDYLNVVEMKRIANFQVVWTSDLSGHLTLRDGTVHIFYQVVALRRLSTSLLGSFLPSEFINETLSTLSLLVPQTKQECNSWLRAQVDVYRLDPFIIFDRQVVERGKRSYPHWQMRLVALSEAFDRKMPTGPIQWWYDRRDMGRWWNYWLVMLGILLTVLFGLIQSVTGILQVIGVGGGGD</sequence>
<reference evidence="2" key="2">
    <citation type="submission" date="2023-05" db="EMBL/GenBank/DDBJ databases">
        <authorList>
            <consortium name="Lawrence Berkeley National Laboratory"/>
            <person name="Steindorff A."/>
            <person name="Hensen N."/>
            <person name="Bonometti L."/>
            <person name="Westerberg I."/>
            <person name="Brannstrom I.O."/>
            <person name="Guillou S."/>
            <person name="Cros-Aarteil S."/>
            <person name="Calhoun S."/>
            <person name="Haridas S."/>
            <person name="Kuo A."/>
            <person name="Mondo S."/>
            <person name="Pangilinan J."/>
            <person name="Riley R."/>
            <person name="Labutti K."/>
            <person name="Andreopoulos B."/>
            <person name="Lipzen A."/>
            <person name="Chen C."/>
            <person name="Yanf M."/>
            <person name="Daum C."/>
            <person name="Ng V."/>
            <person name="Clum A."/>
            <person name="Ohm R."/>
            <person name="Martin F."/>
            <person name="Silar P."/>
            <person name="Natvig D."/>
            <person name="Lalanne C."/>
            <person name="Gautier V."/>
            <person name="Ament-Velasquez S.L."/>
            <person name="Kruys A."/>
            <person name="Hutchinson M.I."/>
            <person name="Powell A.J."/>
            <person name="Barry K."/>
            <person name="Miller A.N."/>
            <person name="Grigoriev I.V."/>
            <person name="Debuchy R."/>
            <person name="Gladieux P."/>
            <person name="Thoren M.H."/>
            <person name="Johannesson H."/>
        </authorList>
    </citation>
    <scope>NUCLEOTIDE SEQUENCE</scope>
    <source>
        <strain evidence="2">PSN243</strain>
    </source>
</reference>
<evidence type="ECO:0000256" key="1">
    <source>
        <dbReference type="SAM" id="Phobius"/>
    </source>
</evidence>
<organism evidence="2 3">
    <name type="scientific">Podospora aff. communis PSN243</name>
    <dbReference type="NCBI Taxonomy" id="3040156"/>
    <lineage>
        <taxon>Eukaryota</taxon>
        <taxon>Fungi</taxon>
        <taxon>Dikarya</taxon>
        <taxon>Ascomycota</taxon>
        <taxon>Pezizomycotina</taxon>
        <taxon>Sordariomycetes</taxon>
        <taxon>Sordariomycetidae</taxon>
        <taxon>Sordariales</taxon>
        <taxon>Podosporaceae</taxon>
        <taxon>Podospora</taxon>
    </lineage>
</organism>
<feature type="transmembrane region" description="Helical" evidence="1">
    <location>
        <begin position="329"/>
        <end position="355"/>
    </location>
</feature>
<keyword evidence="1" id="KW-0472">Membrane</keyword>
<keyword evidence="3" id="KW-1185">Reference proteome</keyword>
<keyword evidence="1" id="KW-1133">Transmembrane helix</keyword>